<reference evidence="5" key="1">
    <citation type="submission" date="2016-01" db="EMBL/GenBank/DDBJ databases">
        <authorList>
            <person name="Peeters Charlotte."/>
        </authorList>
    </citation>
    <scope>NUCLEOTIDE SEQUENCE [LARGE SCALE GENOMIC DNA]</scope>
</reference>
<evidence type="ECO:0000256" key="2">
    <source>
        <dbReference type="SAM" id="SignalP"/>
    </source>
</evidence>
<dbReference type="PANTHER" id="PTHR40446:SF2">
    <property type="entry name" value="N-ACETYLGLUCOSAMINE-1-PHOSPHODIESTER ALPHA-N-ACETYLGLUCOSAMINIDASE"/>
    <property type="match status" value="1"/>
</dbReference>
<dbReference type="PANTHER" id="PTHR40446">
    <property type="entry name" value="N-ACETYLGLUCOSAMINE-1-PHOSPHODIESTER ALPHA-N-ACETYLGLUCOSAMINIDASE"/>
    <property type="match status" value="1"/>
</dbReference>
<dbReference type="Pfam" id="PF09992">
    <property type="entry name" value="NAGPA"/>
    <property type="match status" value="1"/>
</dbReference>
<gene>
    <name evidence="4" type="ORF">AWB76_05547</name>
</gene>
<name>A0A158CGV5_9BURK</name>
<dbReference type="InterPro" id="IPR018711">
    <property type="entry name" value="NAGPA"/>
</dbReference>
<protein>
    <recommendedName>
        <fullName evidence="3">Phosphodiester glycosidase domain-containing protein</fullName>
    </recommendedName>
</protein>
<accession>A0A158CGV5</accession>
<dbReference type="STRING" id="1777137.AWB76_05547"/>
<evidence type="ECO:0000256" key="1">
    <source>
        <dbReference type="SAM" id="MobiDB-lite"/>
    </source>
</evidence>
<feature type="signal peptide" evidence="2">
    <location>
        <begin position="1"/>
        <end position="21"/>
    </location>
</feature>
<evidence type="ECO:0000313" key="5">
    <source>
        <dbReference type="Proteomes" id="UP000054624"/>
    </source>
</evidence>
<keyword evidence="2" id="KW-0732">Signal</keyword>
<dbReference type="RefSeq" id="WP_061163239.1">
    <property type="nucleotide sequence ID" value="NZ_FCOI02000023.1"/>
</dbReference>
<feature type="chain" id="PRO_5007623041" description="Phosphodiester glycosidase domain-containing protein" evidence="2">
    <location>
        <begin position="22"/>
        <end position="335"/>
    </location>
</feature>
<evidence type="ECO:0000259" key="3">
    <source>
        <dbReference type="Pfam" id="PF09992"/>
    </source>
</evidence>
<dbReference type="AlphaFoldDB" id="A0A158CGV5"/>
<sequence length="335" mass="34954">MQGAKWIAAACCAVLPALASAGGLGLGTLEGTYDSGEGAMPVKGYVAVVEMAADVRPVATEPDSANCDARAPLHRETTLAWQAKARAPLAINAGYFWMPPHDVPECQLAAYPYKAYAFQGSLPPLTGHAPAVLALRRNGAPAIGYANHVDASRFDVIVSGDWIRGNDGAVVHRELLVDDAHMNSTLDLDPRTAVGVQHDTGRLVILMVEGRRGDSKGLSLNGVASVMRACGVTDAINLDGGGSATFSYVPALDPVAVEALKPIPLDQVCNAEALSAGPLSLAIKQHPLDAPLRSRAPGGREVSESGPDKGYRRVLTNLGFSFGESAARESAEQAQ</sequence>
<organism evidence="4 5">
    <name type="scientific">Caballeronia temeraria</name>
    <dbReference type="NCBI Taxonomy" id="1777137"/>
    <lineage>
        <taxon>Bacteria</taxon>
        <taxon>Pseudomonadati</taxon>
        <taxon>Pseudomonadota</taxon>
        <taxon>Betaproteobacteria</taxon>
        <taxon>Burkholderiales</taxon>
        <taxon>Burkholderiaceae</taxon>
        <taxon>Caballeronia</taxon>
    </lineage>
</organism>
<evidence type="ECO:0000313" key="4">
    <source>
        <dbReference type="EMBL" id="SAK81511.1"/>
    </source>
</evidence>
<feature type="domain" description="Phosphodiester glycosidase" evidence="3">
    <location>
        <begin position="90"/>
        <end position="248"/>
    </location>
</feature>
<dbReference type="Proteomes" id="UP000054624">
    <property type="component" value="Unassembled WGS sequence"/>
</dbReference>
<keyword evidence="5" id="KW-1185">Reference proteome</keyword>
<feature type="compositionally biased region" description="Basic and acidic residues" evidence="1">
    <location>
        <begin position="301"/>
        <end position="311"/>
    </location>
</feature>
<proteinExistence type="predicted"/>
<dbReference type="OrthoDB" id="9809781at2"/>
<feature type="region of interest" description="Disordered" evidence="1">
    <location>
        <begin position="290"/>
        <end position="312"/>
    </location>
</feature>
<dbReference type="EMBL" id="FCOI02000023">
    <property type="protein sequence ID" value="SAK81511.1"/>
    <property type="molecule type" value="Genomic_DNA"/>
</dbReference>